<name>A0A151P237_ALLMI</name>
<dbReference type="AlphaFoldDB" id="A0A151P237"/>
<feature type="compositionally biased region" description="Low complexity" evidence="1">
    <location>
        <begin position="20"/>
        <end position="32"/>
    </location>
</feature>
<proteinExistence type="predicted"/>
<comment type="caution">
    <text evidence="2">The sequence shown here is derived from an EMBL/GenBank/DDBJ whole genome shotgun (WGS) entry which is preliminary data.</text>
</comment>
<evidence type="ECO:0000313" key="2">
    <source>
        <dbReference type="EMBL" id="KYO43142.1"/>
    </source>
</evidence>
<accession>A0A151P237</accession>
<feature type="region of interest" description="Disordered" evidence="1">
    <location>
        <begin position="68"/>
        <end position="89"/>
    </location>
</feature>
<gene>
    <name evidence="2" type="ORF">Y1Q_0017477</name>
</gene>
<feature type="compositionally biased region" description="Basic residues" evidence="1">
    <location>
        <begin position="80"/>
        <end position="89"/>
    </location>
</feature>
<dbReference type="EMBL" id="AKHW03001210">
    <property type="protein sequence ID" value="KYO43142.1"/>
    <property type="molecule type" value="Genomic_DNA"/>
</dbReference>
<protein>
    <submittedName>
        <fullName evidence="2">Uncharacterized protein</fullName>
    </submittedName>
</protein>
<sequence>MRPSVPAAGTADLNSQRNAGSCSRGSCSDSGCAPGGEDKLLFSWTEALINCHQQKGKMGEAFLRNYWKTPNTGTNDNKRHSVSRRGKIG</sequence>
<evidence type="ECO:0000256" key="1">
    <source>
        <dbReference type="SAM" id="MobiDB-lite"/>
    </source>
</evidence>
<organism evidence="2 3">
    <name type="scientific">Alligator mississippiensis</name>
    <name type="common">American alligator</name>
    <dbReference type="NCBI Taxonomy" id="8496"/>
    <lineage>
        <taxon>Eukaryota</taxon>
        <taxon>Metazoa</taxon>
        <taxon>Chordata</taxon>
        <taxon>Craniata</taxon>
        <taxon>Vertebrata</taxon>
        <taxon>Euteleostomi</taxon>
        <taxon>Archelosauria</taxon>
        <taxon>Archosauria</taxon>
        <taxon>Crocodylia</taxon>
        <taxon>Alligatoridae</taxon>
        <taxon>Alligatorinae</taxon>
        <taxon>Alligator</taxon>
    </lineage>
</organism>
<evidence type="ECO:0000313" key="3">
    <source>
        <dbReference type="Proteomes" id="UP000050525"/>
    </source>
</evidence>
<keyword evidence="3" id="KW-1185">Reference proteome</keyword>
<feature type="region of interest" description="Disordered" evidence="1">
    <location>
        <begin position="1"/>
        <end position="32"/>
    </location>
</feature>
<dbReference type="Proteomes" id="UP000050525">
    <property type="component" value="Unassembled WGS sequence"/>
</dbReference>
<reference evidence="2 3" key="1">
    <citation type="journal article" date="2012" name="Genome Biol.">
        <title>Sequencing three crocodilian genomes to illuminate the evolution of archosaurs and amniotes.</title>
        <authorList>
            <person name="St John J.A."/>
            <person name="Braun E.L."/>
            <person name="Isberg S.R."/>
            <person name="Miles L.G."/>
            <person name="Chong A.Y."/>
            <person name="Gongora J."/>
            <person name="Dalzell P."/>
            <person name="Moran C."/>
            <person name="Bed'hom B."/>
            <person name="Abzhanov A."/>
            <person name="Burgess S.C."/>
            <person name="Cooksey A.M."/>
            <person name="Castoe T.A."/>
            <person name="Crawford N.G."/>
            <person name="Densmore L.D."/>
            <person name="Drew J.C."/>
            <person name="Edwards S.V."/>
            <person name="Faircloth B.C."/>
            <person name="Fujita M.K."/>
            <person name="Greenwold M.J."/>
            <person name="Hoffmann F.G."/>
            <person name="Howard J.M."/>
            <person name="Iguchi T."/>
            <person name="Janes D.E."/>
            <person name="Khan S.Y."/>
            <person name="Kohno S."/>
            <person name="de Koning A.J."/>
            <person name="Lance S.L."/>
            <person name="McCarthy F.M."/>
            <person name="McCormack J.E."/>
            <person name="Merchant M.E."/>
            <person name="Peterson D.G."/>
            <person name="Pollock D.D."/>
            <person name="Pourmand N."/>
            <person name="Raney B.J."/>
            <person name="Roessler K.A."/>
            <person name="Sanford J.R."/>
            <person name="Sawyer R.H."/>
            <person name="Schmidt C.J."/>
            <person name="Triplett E.W."/>
            <person name="Tuberville T.D."/>
            <person name="Venegas-Anaya M."/>
            <person name="Howard J.T."/>
            <person name="Jarvis E.D."/>
            <person name="Guillette L.J.Jr."/>
            <person name="Glenn T.C."/>
            <person name="Green R.E."/>
            <person name="Ray D.A."/>
        </authorList>
    </citation>
    <scope>NUCLEOTIDE SEQUENCE [LARGE SCALE GENOMIC DNA]</scope>
    <source>
        <strain evidence="2">KSC_2009_1</strain>
    </source>
</reference>